<evidence type="ECO:0000313" key="1">
    <source>
        <dbReference type="EMBL" id="KAK4362779.1"/>
    </source>
</evidence>
<dbReference type="Proteomes" id="UP001291623">
    <property type="component" value="Unassembled WGS sequence"/>
</dbReference>
<dbReference type="AlphaFoldDB" id="A0AAE1S4K7"/>
<organism evidence="1 2">
    <name type="scientific">Anisodus tanguticus</name>
    <dbReference type="NCBI Taxonomy" id="243964"/>
    <lineage>
        <taxon>Eukaryota</taxon>
        <taxon>Viridiplantae</taxon>
        <taxon>Streptophyta</taxon>
        <taxon>Embryophyta</taxon>
        <taxon>Tracheophyta</taxon>
        <taxon>Spermatophyta</taxon>
        <taxon>Magnoliopsida</taxon>
        <taxon>eudicotyledons</taxon>
        <taxon>Gunneridae</taxon>
        <taxon>Pentapetalae</taxon>
        <taxon>asterids</taxon>
        <taxon>lamiids</taxon>
        <taxon>Solanales</taxon>
        <taxon>Solanaceae</taxon>
        <taxon>Solanoideae</taxon>
        <taxon>Hyoscyameae</taxon>
        <taxon>Anisodus</taxon>
    </lineage>
</organism>
<protein>
    <submittedName>
        <fullName evidence="1">Uncharacterized protein</fullName>
    </submittedName>
</protein>
<comment type="caution">
    <text evidence="1">The sequence shown here is derived from an EMBL/GenBank/DDBJ whole genome shotgun (WGS) entry which is preliminary data.</text>
</comment>
<sequence length="128" mass="14706">MEDLQFADNENFNNGDDCEILKHVAIIYTRAIFTRFQHELLQGTSKKSTTLKKKTPTSSMAIRLNGLMKESFVVMTLAASDAESEEIVRKYLYQARVEVIKLQSELYVKDIHKSSLEKEKDTTKNIKS</sequence>
<name>A0AAE1S4K7_9SOLA</name>
<gene>
    <name evidence="1" type="ORF">RND71_018020</name>
</gene>
<dbReference type="EMBL" id="JAVYJV010000009">
    <property type="protein sequence ID" value="KAK4362779.1"/>
    <property type="molecule type" value="Genomic_DNA"/>
</dbReference>
<evidence type="ECO:0000313" key="2">
    <source>
        <dbReference type="Proteomes" id="UP001291623"/>
    </source>
</evidence>
<proteinExistence type="predicted"/>
<keyword evidence="2" id="KW-1185">Reference proteome</keyword>
<reference evidence="1" key="1">
    <citation type="submission" date="2023-12" db="EMBL/GenBank/DDBJ databases">
        <title>Genome assembly of Anisodus tanguticus.</title>
        <authorList>
            <person name="Wang Y.-J."/>
        </authorList>
    </citation>
    <scope>NUCLEOTIDE SEQUENCE</scope>
    <source>
        <strain evidence="1">KB-2021</strain>
        <tissue evidence="1">Leaf</tissue>
    </source>
</reference>
<accession>A0AAE1S4K7</accession>